<name>A0A7X0RTA5_9BACL</name>
<dbReference type="RefSeq" id="WP_185671172.1">
    <property type="nucleotide sequence ID" value="NZ_JACJVP010000037.1"/>
</dbReference>
<keyword evidence="5" id="KW-0378">Hydrolase</keyword>
<sequence>MNRLFRTLTLVMVMVLLFAGAASAAGTEGAAQPLAAPQIVLEDGRTLTVAAVDQERQNDQLAVYTRNYGEKTKPFASGTVEYIVADGAVVVKSAEGSQGTFIPTTGYVLSASGTAAAALGDLAIGALVETRDLNIPVLPSKYFTVQGVAVGIDRVDGPRGAGEVVLYQPAYGPSTRQNAWGMELAVSGGKVTKVTDVRTDSNTGAYLDNDTPIPADGYVVSIQSGSSFYDRLTGKVAVGDPVELVTDSLIYSAGKMTYDAFNPKTREDNPGGWDDVGNTPYPGMRGTDQLIVYDSSYGASTGTNPWGFEAVVNDRGFVIASGGNDNAIPAGGYVLSGHGAKNTWLTKNALVGAKVRIDKVNKQVLLIFTPESYLDRATISVDNAEKALQTSRSQFLDVPYKQIEQKIAEAKTLRDQAKTAIESGATGGLFALLNKLDQSISDTHFMNFESRKVDNRGLWLRPKETNLAQVREHLDRIQATNINSIYLETWWDGYTIYPTKVQDSAQNPIYQGFDVLKAYLDEGKKRGIEIHAWVENFFAGGPVVERHPDWLLISRKGDNYEVGTNGAKWYWLNPALPQARDFVSAVYKELLQKYDVDSLHLDYARYPGSGDYTNDFGYDAYTRDLFKKQAAVDPLELHPGDAHWDEWLQFRADIINSWVDRLVSEARKTAPGIIVTAAVWPNYDEAPKSHAQQTKYWTDHNYIHNLFHMSYVPDATIIVQDLKSSLAVANGRAFVTSGIGTFIDLTKTELVRQIDEAVKNGADGTALFEFESLYDYGYDRELTLGVYRNKAVMPDYRTTKPLYTLLADMARKIDEVYVPLGGMNAMDAAELKKDLNNAMNVLQPDKKFNHGIATSAKQKLGKLEQTLAGAKSVQTEAANRIRFDLNFAGRIVDLYFVKEGEK</sequence>
<keyword evidence="6" id="KW-1185">Reference proteome</keyword>
<dbReference type="InterPro" id="IPR017853">
    <property type="entry name" value="GH"/>
</dbReference>
<evidence type="ECO:0000256" key="2">
    <source>
        <dbReference type="SAM" id="Coils"/>
    </source>
</evidence>
<accession>A0A7X0RTA5</accession>
<feature type="coiled-coil region" evidence="2">
    <location>
        <begin position="374"/>
        <end position="420"/>
    </location>
</feature>
<keyword evidence="2" id="KW-0175">Coiled coil</keyword>
<comment type="caution">
    <text evidence="5">The sequence shown here is derived from an EMBL/GenBank/DDBJ whole genome shotgun (WGS) entry which is preliminary data.</text>
</comment>
<evidence type="ECO:0000313" key="6">
    <source>
        <dbReference type="Proteomes" id="UP000547209"/>
    </source>
</evidence>
<evidence type="ECO:0000259" key="4">
    <source>
        <dbReference type="Pfam" id="PF02638"/>
    </source>
</evidence>
<dbReference type="EMBL" id="JACJVP010000037">
    <property type="protein sequence ID" value="MBB6673302.1"/>
    <property type="molecule type" value="Genomic_DNA"/>
</dbReference>
<evidence type="ECO:0000256" key="1">
    <source>
        <dbReference type="ARBA" id="ARBA00022729"/>
    </source>
</evidence>
<dbReference type="AlphaFoldDB" id="A0A7X0RTA5"/>
<dbReference type="PANTHER" id="PTHR43405">
    <property type="entry name" value="GLYCOSYL HYDROLASE DIGH"/>
    <property type="match status" value="1"/>
</dbReference>
<evidence type="ECO:0000313" key="5">
    <source>
        <dbReference type="EMBL" id="MBB6673302.1"/>
    </source>
</evidence>
<dbReference type="PANTHER" id="PTHR43405:SF1">
    <property type="entry name" value="GLYCOSYL HYDROLASE DIGH"/>
    <property type="match status" value="1"/>
</dbReference>
<dbReference type="Gene3D" id="3.20.20.80">
    <property type="entry name" value="Glycosidases"/>
    <property type="match status" value="1"/>
</dbReference>
<dbReference type="InterPro" id="IPR052177">
    <property type="entry name" value="Divisome_Glycosyl_Hydrolase"/>
</dbReference>
<organism evidence="5 6">
    <name type="scientific">Cohnella nanjingensis</name>
    <dbReference type="NCBI Taxonomy" id="1387779"/>
    <lineage>
        <taxon>Bacteria</taxon>
        <taxon>Bacillati</taxon>
        <taxon>Bacillota</taxon>
        <taxon>Bacilli</taxon>
        <taxon>Bacillales</taxon>
        <taxon>Paenibacillaceae</taxon>
        <taxon>Cohnella</taxon>
    </lineage>
</organism>
<evidence type="ECO:0000256" key="3">
    <source>
        <dbReference type="SAM" id="SignalP"/>
    </source>
</evidence>
<feature type="domain" description="Glycosyl hydrolase-like 10" evidence="4">
    <location>
        <begin position="456"/>
        <end position="716"/>
    </location>
</feature>
<protein>
    <submittedName>
        <fullName evidence="5">Family 10 glycosylhydrolase</fullName>
    </submittedName>
</protein>
<dbReference type="Proteomes" id="UP000547209">
    <property type="component" value="Unassembled WGS sequence"/>
</dbReference>
<feature type="signal peptide" evidence="3">
    <location>
        <begin position="1"/>
        <end position="24"/>
    </location>
</feature>
<dbReference type="InterPro" id="IPR003790">
    <property type="entry name" value="GHL10"/>
</dbReference>
<dbReference type="SUPFAM" id="SSF51445">
    <property type="entry name" value="(Trans)glycosidases"/>
    <property type="match status" value="1"/>
</dbReference>
<dbReference type="GO" id="GO:0016787">
    <property type="term" value="F:hydrolase activity"/>
    <property type="evidence" value="ECO:0007669"/>
    <property type="project" value="UniProtKB-KW"/>
</dbReference>
<feature type="chain" id="PRO_5031540558" evidence="3">
    <location>
        <begin position="25"/>
        <end position="902"/>
    </location>
</feature>
<keyword evidence="1 3" id="KW-0732">Signal</keyword>
<reference evidence="5 6" key="1">
    <citation type="submission" date="2020-08" db="EMBL/GenBank/DDBJ databases">
        <title>Cohnella phylogeny.</title>
        <authorList>
            <person name="Dunlap C."/>
        </authorList>
    </citation>
    <scope>NUCLEOTIDE SEQUENCE [LARGE SCALE GENOMIC DNA]</scope>
    <source>
        <strain evidence="5 6">DSM 28246</strain>
    </source>
</reference>
<gene>
    <name evidence="5" type="ORF">H7C19_21735</name>
</gene>
<dbReference type="Pfam" id="PF02638">
    <property type="entry name" value="GHL10"/>
    <property type="match status" value="1"/>
</dbReference>
<proteinExistence type="predicted"/>